<dbReference type="InterPro" id="IPR046959">
    <property type="entry name" value="PRK1-6/SRF4-like"/>
</dbReference>
<dbReference type="AlphaFoldDB" id="A0A4D6NFM0"/>
<feature type="domain" description="Protein kinase" evidence="9">
    <location>
        <begin position="371"/>
        <end position="627"/>
    </location>
</feature>
<dbReference type="Gene3D" id="1.10.510.10">
    <property type="entry name" value="Transferase(Phosphotransferase) domain 1"/>
    <property type="match status" value="1"/>
</dbReference>
<feature type="binding site" evidence="7">
    <location>
        <position position="399"/>
    </location>
    <ligand>
        <name>ATP</name>
        <dbReference type="ChEBI" id="CHEBI:30616"/>
    </ligand>
</feature>
<dbReference type="GO" id="GO:0004672">
    <property type="term" value="F:protein kinase activity"/>
    <property type="evidence" value="ECO:0007669"/>
    <property type="project" value="InterPro"/>
</dbReference>
<keyword evidence="4" id="KW-0677">Repeat</keyword>
<dbReference type="InterPro" id="IPR001611">
    <property type="entry name" value="Leu-rich_rpt"/>
</dbReference>
<evidence type="ECO:0000256" key="7">
    <source>
        <dbReference type="PROSITE-ProRule" id="PRU10141"/>
    </source>
</evidence>
<dbReference type="Pfam" id="PF13855">
    <property type="entry name" value="LRR_8"/>
    <property type="match status" value="1"/>
</dbReference>
<keyword evidence="3 8" id="KW-0812">Transmembrane</keyword>
<dbReference type="Pfam" id="PF07714">
    <property type="entry name" value="PK_Tyr_Ser-Thr"/>
    <property type="match status" value="1"/>
</dbReference>
<dbReference type="Gene3D" id="3.30.200.20">
    <property type="entry name" value="Phosphorylase Kinase, domain 1"/>
    <property type="match status" value="1"/>
</dbReference>
<keyword evidence="5 8" id="KW-1133">Transmembrane helix</keyword>
<dbReference type="InterPro" id="IPR000719">
    <property type="entry name" value="Prot_kinase_dom"/>
</dbReference>
<organism evidence="10 11">
    <name type="scientific">Vigna unguiculata</name>
    <name type="common">Cowpea</name>
    <dbReference type="NCBI Taxonomy" id="3917"/>
    <lineage>
        <taxon>Eukaryota</taxon>
        <taxon>Viridiplantae</taxon>
        <taxon>Streptophyta</taxon>
        <taxon>Embryophyta</taxon>
        <taxon>Tracheophyta</taxon>
        <taxon>Spermatophyta</taxon>
        <taxon>Magnoliopsida</taxon>
        <taxon>eudicotyledons</taxon>
        <taxon>Gunneridae</taxon>
        <taxon>Pentapetalae</taxon>
        <taxon>rosids</taxon>
        <taxon>fabids</taxon>
        <taxon>Fabales</taxon>
        <taxon>Fabaceae</taxon>
        <taxon>Papilionoideae</taxon>
        <taxon>50 kb inversion clade</taxon>
        <taxon>NPAAA clade</taxon>
        <taxon>indigoferoid/millettioid clade</taxon>
        <taxon>Phaseoleae</taxon>
        <taxon>Vigna</taxon>
    </lineage>
</organism>
<comment type="subcellular location">
    <subcellularLocation>
        <location evidence="1">Membrane</location>
    </subcellularLocation>
</comment>
<keyword evidence="2" id="KW-0433">Leucine-rich repeat</keyword>
<proteinExistence type="predicted"/>
<evidence type="ECO:0000313" key="11">
    <source>
        <dbReference type="Proteomes" id="UP000501690"/>
    </source>
</evidence>
<dbReference type="PROSITE" id="PS00107">
    <property type="entry name" value="PROTEIN_KINASE_ATP"/>
    <property type="match status" value="1"/>
</dbReference>
<dbReference type="InterPro" id="IPR032675">
    <property type="entry name" value="LRR_dom_sf"/>
</dbReference>
<dbReference type="SUPFAM" id="SSF56112">
    <property type="entry name" value="Protein kinase-like (PK-like)"/>
    <property type="match status" value="1"/>
</dbReference>
<dbReference type="EMBL" id="CP039354">
    <property type="protein sequence ID" value="QCE10747.1"/>
    <property type="molecule type" value="Genomic_DNA"/>
</dbReference>
<gene>
    <name evidence="10" type="ORF">DEO72_LG10g1978</name>
</gene>
<keyword evidence="7" id="KW-0067">ATP-binding</keyword>
<keyword evidence="7" id="KW-0547">Nucleotide-binding</keyword>
<dbReference type="Gene3D" id="3.80.10.10">
    <property type="entry name" value="Ribonuclease Inhibitor"/>
    <property type="match status" value="2"/>
</dbReference>
<dbReference type="PANTHER" id="PTHR48007:SF79">
    <property type="entry name" value="(WILD MALAYSIAN BANANA) HYPOTHETICAL PROTEIN"/>
    <property type="match status" value="1"/>
</dbReference>
<feature type="transmembrane region" description="Helical" evidence="8">
    <location>
        <begin position="276"/>
        <end position="295"/>
    </location>
</feature>
<dbReference type="InterPro" id="IPR011009">
    <property type="entry name" value="Kinase-like_dom_sf"/>
</dbReference>
<dbReference type="PANTHER" id="PTHR48007">
    <property type="entry name" value="LEUCINE-RICH REPEAT RECEPTOR-LIKE PROTEIN KINASE PXC1"/>
    <property type="match status" value="1"/>
</dbReference>
<evidence type="ECO:0000313" key="10">
    <source>
        <dbReference type="EMBL" id="QCE10747.1"/>
    </source>
</evidence>
<dbReference type="InterPro" id="IPR001245">
    <property type="entry name" value="Ser-Thr/Tyr_kinase_cat_dom"/>
</dbReference>
<evidence type="ECO:0000256" key="6">
    <source>
        <dbReference type="ARBA" id="ARBA00023136"/>
    </source>
</evidence>
<keyword evidence="11" id="KW-1185">Reference proteome</keyword>
<dbReference type="PROSITE" id="PS50011">
    <property type="entry name" value="PROTEIN_KINASE_DOM"/>
    <property type="match status" value="1"/>
</dbReference>
<dbReference type="Proteomes" id="UP000501690">
    <property type="component" value="Linkage Group LG10"/>
</dbReference>
<evidence type="ECO:0000259" key="9">
    <source>
        <dbReference type="PROSITE" id="PS50011"/>
    </source>
</evidence>
<evidence type="ECO:0000256" key="5">
    <source>
        <dbReference type="ARBA" id="ARBA00022989"/>
    </source>
</evidence>
<name>A0A4D6NFM0_VIGUN</name>
<dbReference type="GO" id="GO:0016020">
    <property type="term" value="C:membrane"/>
    <property type="evidence" value="ECO:0007669"/>
    <property type="project" value="UniProtKB-SubCell"/>
</dbReference>
<keyword evidence="6 8" id="KW-0472">Membrane</keyword>
<dbReference type="SUPFAM" id="SSF52058">
    <property type="entry name" value="L domain-like"/>
    <property type="match status" value="1"/>
</dbReference>
<reference evidence="10 11" key="1">
    <citation type="submission" date="2019-04" db="EMBL/GenBank/DDBJ databases">
        <title>An improved genome assembly and genetic linkage map for asparagus bean, Vigna unguiculata ssp. sesquipedialis.</title>
        <authorList>
            <person name="Xia Q."/>
            <person name="Zhang R."/>
            <person name="Dong Y."/>
        </authorList>
    </citation>
    <scope>NUCLEOTIDE SEQUENCE [LARGE SCALE GENOMIC DNA]</scope>
    <source>
        <tissue evidence="10">Leaf</tissue>
    </source>
</reference>
<evidence type="ECO:0000256" key="8">
    <source>
        <dbReference type="SAM" id="Phobius"/>
    </source>
</evidence>
<accession>A0A4D6NFM0</accession>
<sequence>MISHKLFHHLNYSAQMKRLSTWIAFATFLFLLNTTTCVEYEVKRTLIQFLAQVSGKDGQQNSTLLWKQDADPCNGPWQGVHCDPQNMSIKKLLLDNLNFSGTLDLAMLCNLQPLAASLTYLTLDGNKISGVIASEVGNCKQLTRLHLSGNQLAGHLPSSLAMLNNLKRLDISNNQFSGYLPDLPRISGLSVFLAHNNYLGGTIPAFEFSNFDQFNVSFNNFHGHIPNVHGYFSAESFLGNPELCGDPLPKNCSDQHMPITEAPTSEKPKGASKEQILMYSGYAALGVIIVLFVVLKLCRRKKGEKKVEALNNRVGGGGGGVEKPRNVSSEYKSEVSRSEFSVPSESGVVSQSLVVLSSHAAMELRLEELLGAPAELIGRGKNGSLYKVMLDNGIMVVVKRIKDWTISSHDFKQRMRILSQAKHPHVLPPLAFYCSRQEKLLVYEYQQNGSLFKLLHGSTKALDWSSRLGIAATIAEALAFLHQEVGHHGIVHGNLKSSNILLNKNMEACISECGIMDMDDQRGSPSGTSTDAGALDILKGDVYGFGVIVLELLTGKLVKGNGIDLTDWVQSVVREEWTGEVFDKSLISEYASEERMVNLLQVAIRCINPSPQARPTMNQVALMVNTIKEEEEKSLIYENNTKNPNATLALLFLELEQHKTHTHIKNKENETQDKFFPPLVVTVLIGNATHMAMPPTPATTLTVCQLACLSFSGVGSTQIDPF</sequence>
<evidence type="ECO:0000256" key="1">
    <source>
        <dbReference type="ARBA" id="ARBA00004370"/>
    </source>
</evidence>
<dbReference type="InterPro" id="IPR017441">
    <property type="entry name" value="Protein_kinase_ATP_BS"/>
</dbReference>
<evidence type="ECO:0000256" key="3">
    <source>
        <dbReference type="ARBA" id="ARBA00022692"/>
    </source>
</evidence>
<protein>
    <submittedName>
        <fullName evidence="10">Protein brassinosteroid insensitive 1</fullName>
    </submittedName>
</protein>
<evidence type="ECO:0000256" key="4">
    <source>
        <dbReference type="ARBA" id="ARBA00022737"/>
    </source>
</evidence>
<evidence type="ECO:0000256" key="2">
    <source>
        <dbReference type="ARBA" id="ARBA00022614"/>
    </source>
</evidence>
<dbReference type="GO" id="GO:0005524">
    <property type="term" value="F:ATP binding"/>
    <property type="evidence" value="ECO:0007669"/>
    <property type="project" value="UniProtKB-UniRule"/>
</dbReference>